<keyword evidence="3 4" id="KW-0472">Membrane</keyword>
<dbReference type="GO" id="GO:0016020">
    <property type="term" value="C:membrane"/>
    <property type="evidence" value="ECO:0007669"/>
    <property type="project" value="InterPro"/>
</dbReference>
<evidence type="ECO:0000259" key="5">
    <source>
        <dbReference type="PROSITE" id="PS50929"/>
    </source>
</evidence>
<protein>
    <recommendedName>
        <fullName evidence="5">ABC transmembrane type-1 domain-containing protein</fullName>
    </recommendedName>
</protein>
<dbReference type="InterPro" id="IPR011527">
    <property type="entry name" value="ABC1_TM_dom"/>
</dbReference>
<dbReference type="GO" id="GO:0140359">
    <property type="term" value="F:ABC-type transporter activity"/>
    <property type="evidence" value="ECO:0007669"/>
    <property type="project" value="InterPro"/>
</dbReference>
<evidence type="ECO:0000256" key="3">
    <source>
        <dbReference type="ARBA" id="ARBA00023136"/>
    </source>
</evidence>
<dbReference type="Pfam" id="PF00664">
    <property type="entry name" value="ABC_membrane"/>
    <property type="match status" value="1"/>
</dbReference>
<dbReference type="GO" id="GO:0005524">
    <property type="term" value="F:ATP binding"/>
    <property type="evidence" value="ECO:0007669"/>
    <property type="project" value="InterPro"/>
</dbReference>
<proteinExistence type="predicted"/>
<gene>
    <name evidence="6" type="ORF">S01H4_66608</name>
</gene>
<dbReference type="AlphaFoldDB" id="X1F6V6"/>
<dbReference type="Gene3D" id="1.20.1560.10">
    <property type="entry name" value="ABC transporter type 1, transmembrane domain"/>
    <property type="match status" value="1"/>
</dbReference>
<evidence type="ECO:0000256" key="4">
    <source>
        <dbReference type="SAM" id="Phobius"/>
    </source>
</evidence>
<feature type="transmembrane region" description="Helical" evidence="4">
    <location>
        <begin position="6"/>
        <end position="29"/>
    </location>
</feature>
<evidence type="ECO:0000256" key="1">
    <source>
        <dbReference type="ARBA" id="ARBA00022692"/>
    </source>
</evidence>
<dbReference type="PROSITE" id="PS50929">
    <property type="entry name" value="ABC_TM1F"/>
    <property type="match status" value="1"/>
</dbReference>
<dbReference type="InterPro" id="IPR036640">
    <property type="entry name" value="ABC1_TM_sf"/>
</dbReference>
<dbReference type="SUPFAM" id="SSF90123">
    <property type="entry name" value="ABC transporter transmembrane region"/>
    <property type="match status" value="1"/>
</dbReference>
<accession>X1F6V6</accession>
<comment type="caution">
    <text evidence="6">The sequence shown here is derived from an EMBL/GenBank/DDBJ whole genome shotgun (WGS) entry which is preliminary data.</text>
</comment>
<organism evidence="6">
    <name type="scientific">marine sediment metagenome</name>
    <dbReference type="NCBI Taxonomy" id="412755"/>
    <lineage>
        <taxon>unclassified sequences</taxon>
        <taxon>metagenomes</taxon>
        <taxon>ecological metagenomes</taxon>
    </lineage>
</organism>
<name>X1F6V6_9ZZZZ</name>
<evidence type="ECO:0000313" key="6">
    <source>
        <dbReference type="EMBL" id="GAH25114.1"/>
    </source>
</evidence>
<feature type="non-terminal residue" evidence="6">
    <location>
        <position position="67"/>
    </location>
</feature>
<feature type="non-terminal residue" evidence="6">
    <location>
        <position position="1"/>
    </location>
</feature>
<keyword evidence="2 4" id="KW-1133">Transmembrane helix</keyword>
<sequence>STVSTGAVLFAGVVYLILFVSSWIGDYIINIQVAKMVPYFMVTLRGDIFDALQKQDMKFFDKHRSGR</sequence>
<evidence type="ECO:0000256" key="2">
    <source>
        <dbReference type="ARBA" id="ARBA00022989"/>
    </source>
</evidence>
<dbReference type="EMBL" id="BART01041353">
    <property type="protein sequence ID" value="GAH25114.1"/>
    <property type="molecule type" value="Genomic_DNA"/>
</dbReference>
<feature type="domain" description="ABC transmembrane type-1" evidence="5">
    <location>
        <begin position="1"/>
        <end position="67"/>
    </location>
</feature>
<keyword evidence="1 4" id="KW-0812">Transmembrane</keyword>
<reference evidence="6" key="1">
    <citation type="journal article" date="2014" name="Front. Microbiol.">
        <title>High frequency of phylogenetically diverse reductive dehalogenase-homologous genes in deep subseafloor sedimentary metagenomes.</title>
        <authorList>
            <person name="Kawai M."/>
            <person name="Futagami T."/>
            <person name="Toyoda A."/>
            <person name="Takaki Y."/>
            <person name="Nishi S."/>
            <person name="Hori S."/>
            <person name="Arai W."/>
            <person name="Tsubouchi T."/>
            <person name="Morono Y."/>
            <person name="Uchiyama I."/>
            <person name="Ito T."/>
            <person name="Fujiyama A."/>
            <person name="Inagaki F."/>
            <person name="Takami H."/>
        </authorList>
    </citation>
    <scope>NUCLEOTIDE SEQUENCE</scope>
    <source>
        <strain evidence="6">Expedition CK06-06</strain>
    </source>
</reference>